<dbReference type="Proteomes" id="UP001238540">
    <property type="component" value="Unassembled WGS sequence"/>
</dbReference>
<dbReference type="Gene3D" id="3.40.630.30">
    <property type="match status" value="1"/>
</dbReference>
<feature type="domain" description="N-acetyltransferase" evidence="1">
    <location>
        <begin position="8"/>
        <end position="178"/>
    </location>
</feature>
<keyword evidence="4" id="KW-1185">Reference proteome</keyword>
<comment type="caution">
    <text evidence="3">The sequence shown here is derived from an EMBL/GenBank/DDBJ whole genome shotgun (WGS) entry which is preliminary data.</text>
</comment>
<protein>
    <submittedName>
        <fullName evidence="3">GNAT family N-acetyltransferase</fullName>
    </submittedName>
</protein>
<evidence type="ECO:0000259" key="1">
    <source>
        <dbReference type="PROSITE" id="PS51186"/>
    </source>
</evidence>
<evidence type="ECO:0000313" key="3">
    <source>
        <dbReference type="EMBL" id="MDN3612772.1"/>
    </source>
</evidence>
<dbReference type="EMBL" id="JAUFQC010000035">
    <property type="protein sequence ID" value="MDN3612772.1"/>
    <property type="molecule type" value="Genomic_DNA"/>
</dbReference>
<dbReference type="InterPro" id="IPR051531">
    <property type="entry name" value="N-acetyltransferase"/>
</dbReference>
<gene>
    <name evidence="2" type="ORF">QWZ16_08960</name>
    <name evidence="3" type="ORF">QWZ16_24780</name>
</gene>
<dbReference type="InterPro" id="IPR000182">
    <property type="entry name" value="GNAT_dom"/>
</dbReference>
<name>A0ABT8C343_9VIBR</name>
<reference evidence="3" key="1">
    <citation type="journal article" date="2014" name="Int. J. Syst. Evol. Microbiol.">
        <title>Complete genome of a new Firmicutes species belonging to the dominant human colonic microbiota ('Ruminococcus bicirculans') reveals two chromosomes and a selective capacity to utilize plant glucans.</title>
        <authorList>
            <consortium name="NISC Comparative Sequencing Program"/>
            <person name="Wegmann U."/>
            <person name="Louis P."/>
            <person name="Goesmann A."/>
            <person name="Henrissat B."/>
            <person name="Duncan S.H."/>
            <person name="Flint H.J."/>
        </authorList>
    </citation>
    <scope>NUCLEOTIDE SEQUENCE</scope>
    <source>
        <strain evidence="3">CECT 7398</strain>
    </source>
</reference>
<organism evidence="3 4">
    <name type="scientific">Vibrio ostreicida</name>
    <dbReference type="NCBI Taxonomy" id="526588"/>
    <lineage>
        <taxon>Bacteria</taxon>
        <taxon>Pseudomonadati</taxon>
        <taxon>Pseudomonadota</taxon>
        <taxon>Gammaproteobacteria</taxon>
        <taxon>Vibrionales</taxon>
        <taxon>Vibrionaceae</taxon>
        <taxon>Vibrio</taxon>
    </lineage>
</organism>
<proteinExistence type="predicted"/>
<reference evidence="3" key="3">
    <citation type="submission" date="2023-06" db="EMBL/GenBank/DDBJ databases">
        <authorList>
            <person name="Lucena T."/>
            <person name="Sun Q."/>
        </authorList>
    </citation>
    <scope>NUCLEOTIDE SEQUENCE</scope>
    <source>
        <strain evidence="3">CECT 7398</strain>
    </source>
</reference>
<dbReference type="PROSITE" id="PS51186">
    <property type="entry name" value="GNAT"/>
    <property type="match status" value="1"/>
</dbReference>
<accession>A0ABT8C343</accession>
<dbReference type="InterPro" id="IPR016181">
    <property type="entry name" value="Acyl_CoA_acyltransferase"/>
</dbReference>
<evidence type="ECO:0000313" key="2">
    <source>
        <dbReference type="EMBL" id="MDN3609825.1"/>
    </source>
</evidence>
<dbReference type="Pfam" id="PF13302">
    <property type="entry name" value="Acetyltransf_3"/>
    <property type="match status" value="1"/>
</dbReference>
<dbReference type="PANTHER" id="PTHR43792:SF1">
    <property type="entry name" value="N-ACETYLTRANSFERASE DOMAIN-CONTAINING PROTEIN"/>
    <property type="match status" value="1"/>
</dbReference>
<sequence length="185" mass="21254">MNIKTERLILRQWRDEDYPHYAKLNADPEVMKYFPTTLDEDESNQQANIISELISERGWGFWAVELKATGQFIGFVGLHHQDQASGIPFTPFIEVGWRLASEFWGKGYATEAAKKALEFAFEHLSAPCVYAFTASLNKPSQRVMSKINMLNTDADFNHPKLTRGHILERHCLYSITKNQWMKVAG</sequence>
<evidence type="ECO:0000313" key="4">
    <source>
        <dbReference type="Proteomes" id="UP001238540"/>
    </source>
</evidence>
<dbReference type="RefSeq" id="WP_076590771.1">
    <property type="nucleotide sequence ID" value="NZ_JABEYA020000007.1"/>
</dbReference>
<reference evidence="4" key="2">
    <citation type="journal article" date="2019" name="Int. J. Syst. Evol. Microbiol.">
        <title>The Global Catalogue of Microorganisms (GCM) 10K type strain sequencing project: providing services to taxonomists for standard genome sequencing and annotation.</title>
        <authorList>
            <consortium name="The Broad Institute Genomics Platform"/>
            <consortium name="The Broad Institute Genome Sequencing Center for Infectious Disease"/>
            <person name="Wu L."/>
            <person name="Ma J."/>
        </authorList>
    </citation>
    <scope>NUCLEOTIDE SEQUENCE [LARGE SCALE GENOMIC DNA]</scope>
    <source>
        <strain evidence="4">CECT 7398</strain>
    </source>
</reference>
<dbReference type="PANTHER" id="PTHR43792">
    <property type="entry name" value="GNAT FAMILY, PUTATIVE (AFU_ORTHOLOGUE AFUA_3G00765)-RELATED-RELATED"/>
    <property type="match status" value="1"/>
</dbReference>
<dbReference type="EMBL" id="JAUFQC010000001">
    <property type="protein sequence ID" value="MDN3609825.1"/>
    <property type="molecule type" value="Genomic_DNA"/>
</dbReference>
<dbReference type="SUPFAM" id="SSF55729">
    <property type="entry name" value="Acyl-CoA N-acyltransferases (Nat)"/>
    <property type="match status" value="1"/>
</dbReference>